<dbReference type="Proteomes" id="UP000467132">
    <property type="component" value="Unassembled WGS sequence"/>
</dbReference>
<reference evidence="1 2" key="1">
    <citation type="submission" date="2018-08" db="EMBL/GenBank/DDBJ databases">
        <title>Murine metabolic-syndrome-specific gut microbial biobank.</title>
        <authorList>
            <person name="Liu C."/>
        </authorList>
    </citation>
    <scope>NUCLEOTIDE SEQUENCE [LARGE SCALE GENOMIC DNA]</scope>
    <source>
        <strain evidence="1 2">583</strain>
    </source>
</reference>
<proteinExistence type="predicted"/>
<organism evidence="1 2">
    <name type="scientific">Senegalia massiliensis</name>
    <dbReference type="NCBI Taxonomy" id="1720316"/>
    <lineage>
        <taxon>Bacteria</taxon>
        <taxon>Bacillati</taxon>
        <taxon>Bacillota</taxon>
        <taxon>Clostridia</taxon>
        <taxon>Eubacteriales</taxon>
        <taxon>Clostridiaceae</taxon>
        <taxon>Senegalia</taxon>
    </lineage>
</organism>
<dbReference type="RefSeq" id="WP_160198704.1">
    <property type="nucleotide sequence ID" value="NZ_QXXA01000025.1"/>
</dbReference>
<evidence type="ECO:0000313" key="1">
    <source>
        <dbReference type="EMBL" id="NBI08243.1"/>
    </source>
</evidence>
<dbReference type="AlphaFoldDB" id="A0A845R6Y4"/>
<protein>
    <submittedName>
        <fullName evidence="1">HK97 gp10 family phage protein</fullName>
    </submittedName>
</protein>
<name>A0A845R6Y4_9CLOT</name>
<accession>A0A845R6Y4</accession>
<dbReference type="EMBL" id="QXXA01000025">
    <property type="protein sequence ID" value="NBI08243.1"/>
    <property type="molecule type" value="Genomic_DNA"/>
</dbReference>
<comment type="caution">
    <text evidence="1">The sequence shown here is derived from an EMBL/GenBank/DDBJ whole genome shotgun (WGS) entry which is preliminary data.</text>
</comment>
<evidence type="ECO:0000313" key="2">
    <source>
        <dbReference type="Proteomes" id="UP000467132"/>
    </source>
</evidence>
<keyword evidence="2" id="KW-1185">Reference proteome</keyword>
<gene>
    <name evidence="1" type="ORF">D3Z33_15390</name>
</gene>
<dbReference type="OrthoDB" id="1850874at2"/>
<sequence>MKIGLGLKGTQALSIALLKKSSVAWERVANKSLVEMFNRGAHPPGTPVDSGELRLGRKVKKASAGKSFHGEFGYNKDYGPHVEYGHRTRGGGYVEGQYYLRNNVEAQKDMYRNDLLIEMRK</sequence>